<protein>
    <submittedName>
        <fullName evidence="1">Uncharacterized protein</fullName>
    </submittedName>
</protein>
<dbReference type="EMBL" id="MIQE01000012">
    <property type="protein sequence ID" value="OFA10771.1"/>
    <property type="molecule type" value="Genomic_DNA"/>
</dbReference>
<sequence>MTNNRIVHTAMAKNQSGMDMDHMVLYSALSMATF</sequence>
<dbReference type="AlphaFoldDB" id="A0A1E7XCL7"/>
<comment type="caution">
    <text evidence="1">The sequence shown here is derived from an EMBL/GenBank/DDBJ whole genome shotgun (WGS) entry which is preliminary data.</text>
</comment>
<organism evidence="1 2">
    <name type="scientific">Lentilactobacillus sunkii</name>
    <dbReference type="NCBI Taxonomy" id="481719"/>
    <lineage>
        <taxon>Bacteria</taxon>
        <taxon>Bacillati</taxon>
        <taxon>Bacillota</taxon>
        <taxon>Bacilli</taxon>
        <taxon>Lactobacillales</taxon>
        <taxon>Lactobacillaceae</taxon>
        <taxon>Lentilactobacillus</taxon>
    </lineage>
</organism>
<evidence type="ECO:0000313" key="1">
    <source>
        <dbReference type="EMBL" id="OFA10771.1"/>
    </source>
</evidence>
<dbReference type="Proteomes" id="UP000177010">
    <property type="component" value="Unassembled WGS sequence"/>
</dbReference>
<reference evidence="1 2" key="1">
    <citation type="submission" date="2016-09" db="EMBL/GenBank/DDBJ databases">
        <title>Genome Sequence of Lactobacillus sunkii Strain CG01.</title>
        <authorList>
            <person name="Poehlein A."/>
            <person name="Gabris C."/>
            <person name="Bengelsdorf F.R."/>
            <person name="Duerre P."/>
            <person name="Daniel R."/>
        </authorList>
    </citation>
    <scope>NUCLEOTIDE SEQUENCE [LARGE SCALE GENOMIC DNA]</scope>
    <source>
        <strain evidence="1 2">CG_D</strain>
    </source>
</reference>
<accession>A0A1E7XCL7</accession>
<name>A0A1E7XCL7_9LACO</name>
<gene>
    <name evidence="1" type="ORF">LASUN_13210</name>
</gene>
<evidence type="ECO:0000313" key="2">
    <source>
        <dbReference type="Proteomes" id="UP000177010"/>
    </source>
</evidence>
<proteinExistence type="predicted"/>
<dbReference type="STRING" id="481719.LASUN_13210"/>